<keyword evidence="1" id="KW-0472">Membrane</keyword>
<keyword evidence="3" id="KW-1185">Reference proteome</keyword>
<comment type="caution">
    <text evidence="2">The sequence shown here is derived from an EMBL/GenBank/DDBJ whole genome shotgun (WGS) entry which is preliminary data.</text>
</comment>
<dbReference type="AlphaFoldDB" id="A0A4Y7RUF1"/>
<dbReference type="Proteomes" id="UP000297597">
    <property type="component" value="Unassembled WGS sequence"/>
</dbReference>
<feature type="transmembrane region" description="Helical" evidence="1">
    <location>
        <begin position="58"/>
        <end position="79"/>
    </location>
</feature>
<reference evidence="2 3" key="1">
    <citation type="journal article" date="2018" name="Environ. Microbiol.">
        <title>Novel energy conservation strategies and behaviour of Pelotomaculum schinkii driving syntrophic propionate catabolism.</title>
        <authorList>
            <person name="Hidalgo-Ahumada C.A.P."/>
            <person name="Nobu M.K."/>
            <person name="Narihiro T."/>
            <person name="Tamaki H."/>
            <person name="Liu W.T."/>
            <person name="Kamagata Y."/>
            <person name="Stams A.J.M."/>
            <person name="Imachi H."/>
            <person name="Sousa D.Z."/>
        </authorList>
    </citation>
    <scope>NUCLEOTIDE SEQUENCE [LARGE SCALE GENOMIC DNA]</scope>
    <source>
        <strain evidence="2 3">MGP</strain>
    </source>
</reference>
<evidence type="ECO:0000313" key="2">
    <source>
        <dbReference type="EMBL" id="TEB12503.1"/>
    </source>
</evidence>
<keyword evidence="1" id="KW-1133">Transmembrane helix</keyword>
<keyword evidence="1" id="KW-0812">Transmembrane</keyword>
<gene>
    <name evidence="2" type="ORF">Pmgp_00834</name>
</gene>
<evidence type="ECO:0000313" key="3">
    <source>
        <dbReference type="Proteomes" id="UP000297597"/>
    </source>
</evidence>
<proteinExistence type="predicted"/>
<name>A0A4Y7RUF1_9FIRM</name>
<evidence type="ECO:0000256" key="1">
    <source>
        <dbReference type="SAM" id="Phobius"/>
    </source>
</evidence>
<protein>
    <submittedName>
        <fullName evidence="2">Uncharacterized protein</fullName>
    </submittedName>
</protein>
<organism evidence="2 3">
    <name type="scientific">Pelotomaculum propionicicum</name>
    <dbReference type="NCBI Taxonomy" id="258475"/>
    <lineage>
        <taxon>Bacteria</taxon>
        <taxon>Bacillati</taxon>
        <taxon>Bacillota</taxon>
        <taxon>Clostridia</taxon>
        <taxon>Eubacteriales</taxon>
        <taxon>Desulfotomaculaceae</taxon>
        <taxon>Pelotomaculum</taxon>
    </lineage>
</organism>
<sequence length="80" mass="9494">MMTRKLIYYSFFALQFMVILALIKTDKADYLKDVAFTTLIIAIYIFLEFKYNLSISNYIRVCVLLLVSRLVIYTNLVFFV</sequence>
<accession>A0A4Y7RUF1</accession>
<feature type="transmembrane region" description="Helical" evidence="1">
    <location>
        <begin position="6"/>
        <end position="23"/>
    </location>
</feature>
<dbReference type="EMBL" id="QFFZ01000006">
    <property type="protein sequence ID" value="TEB12503.1"/>
    <property type="molecule type" value="Genomic_DNA"/>
</dbReference>
<feature type="transmembrane region" description="Helical" evidence="1">
    <location>
        <begin position="30"/>
        <end position="46"/>
    </location>
</feature>